<keyword evidence="1" id="KW-0472">Membrane</keyword>
<dbReference type="Proteomes" id="UP000567293">
    <property type="component" value="Unassembled WGS sequence"/>
</dbReference>
<keyword evidence="3" id="KW-0378">Hydrolase</keyword>
<dbReference type="Pfam" id="PF02517">
    <property type="entry name" value="Rce1-like"/>
    <property type="match status" value="1"/>
</dbReference>
<dbReference type="GO" id="GO:0008237">
    <property type="term" value="F:metallopeptidase activity"/>
    <property type="evidence" value="ECO:0007669"/>
    <property type="project" value="UniProtKB-KW"/>
</dbReference>
<dbReference type="GO" id="GO:0006508">
    <property type="term" value="P:proteolysis"/>
    <property type="evidence" value="ECO:0007669"/>
    <property type="project" value="UniProtKB-KW"/>
</dbReference>
<dbReference type="GO" id="GO:0004175">
    <property type="term" value="F:endopeptidase activity"/>
    <property type="evidence" value="ECO:0007669"/>
    <property type="project" value="UniProtKB-ARBA"/>
</dbReference>
<evidence type="ECO:0000256" key="1">
    <source>
        <dbReference type="SAM" id="Phobius"/>
    </source>
</evidence>
<organism evidence="3 4">
    <name type="scientific">Candidatus Acidiferrum panamense</name>
    <dbReference type="NCBI Taxonomy" id="2741543"/>
    <lineage>
        <taxon>Bacteria</taxon>
        <taxon>Pseudomonadati</taxon>
        <taxon>Acidobacteriota</taxon>
        <taxon>Terriglobia</taxon>
        <taxon>Candidatus Acidiferrales</taxon>
        <taxon>Candidatus Acidiferrum</taxon>
    </lineage>
</organism>
<proteinExistence type="predicted"/>
<keyword evidence="1" id="KW-0812">Transmembrane</keyword>
<dbReference type="GO" id="GO:0080120">
    <property type="term" value="P:CAAX-box protein maturation"/>
    <property type="evidence" value="ECO:0007669"/>
    <property type="project" value="UniProtKB-ARBA"/>
</dbReference>
<name>A0A7V8NLT9_9BACT</name>
<protein>
    <submittedName>
        <fullName evidence="3">CPBP family intramembrane metalloprotease</fullName>
    </submittedName>
</protein>
<comment type="caution">
    <text evidence="3">The sequence shown here is derived from an EMBL/GenBank/DDBJ whole genome shotgun (WGS) entry which is preliminary data.</text>
</comment>
<dbReference type="InterPro" id="IPR003675">
    <property type="entry name" value="Rce1/LyrA-like_dom"/>
</dbReference>
<keyword evidence="4" id="KW-1185">Reference proteome</keyword>
<feature type="domain" description="CAAX prenyl protease 2/Lysostaphin resistance protein A-like" evidence="2">
    <location>
        <begin position="2"/>
        <end position="72"/>
    </location>
</feature>
<gene>
    <name evidence="3" type="ORF">HRJ53_01870</name>
</gene>
<accession>A0A7V8NLT9</accession>
<dbReference type="EMBL" id="JACDQQ010000188">
    <property type="protein sequence ID" value="MBA0083719.1"/>
    <property type="molecule type" value="Genomic_DNA"/>
</dbReference>
<reference evidence="3" key="1">
    <citation type="submission" date="2020-06" db="EMBL/GenBank/DDBJ databases">
        <title>Legume-microbial interactions unlock mineral nutrients during tropical forest succession.</title>
        <authorList>
            <person name="Epihov D.Z."/>
        </authorList>
    </citation>
    <scope>NUCLEOTIDE SEQUENCE [LARGE SCALE GENOMIC DNA]</scope>
    <source>
        <strain evidence="3">Pan2503</strain>
    </source>
</reference>
<evidence type="ECO:0000259" key="2">
    <source>
        <dbReference type="Pfam" id="PF02517"/>
    </source>
</evidence>
<sequence>MLWAAAFLLLGFAEEFAYRGYSQAALTDGMGFWPAAVLLSAIFGAVLYFFKPMENWMDGLSVELFGLFWCFTL</sequence>
<feature type="transmembrane region" description="Helical" evidence="1">
    <location>
        <begin position="32"/>
        <end position="50"/>
    </location>
</feature>
<evidence type="ECO:0000313" key="4">
    <source>
        <dbReference type="Proteomes" id="UP000567293"/>
    </source>
</evidence>
<evidence type="ECO:0000313" key="3">
    <source>
        <dbReference type="EMBL" id="MBA0083719.1"/>
    </source>
</evidence>
<keyword evidence="3" id="KW-0645">Protease</keyword>
<keyword evidence="1" id="KW-1133">Transmembrane helix</keyword>
<keyword evidence="3" id="KW-0482">Metalloprotease</keyword>
<dbReference type="AlphaFoldDB" id="A0A7V8NLT9"/>